<feature type="transmembrane region" description="Helical" evidence="1">
    <location>
        <begin position="6"/>
        <end position="33"/>
    </location>
</feature>
<evidence type="ECO:0000256" key="1">
    <source>
        <dbReference type="SAM" id="Phobius"/>
    </source>
</evidence>
<evidence type="ECO:0000313" key="3">
    <source>
        <dbReference type="Proteomes" id="UP000199417"/>
    </source>
</evidence>
<reference evidence="2 3" key="1">
    <citation type="submission" date="2016-10" db="EMBL/GenBank/DDBJ databases">
        <authorList>
            <person name="de Groot N.N."/>
        </authorList>
    </citation>
    <scope>NUCLEOTIDE SEQUENCE [LARGE SCALE GENOMIC DNA]</scope>
    <source>
        <strain evidence="2 3">JCM 11308</strain>
    </source>
</reference>
<keyword evidence="1" id="KW-0812">Transmembrane</keyword>
<gene>
    <name evidence="2" type="ORF">SAMN05444580_10655</name>
</gene>
<organism evidence="2 3">
    <name type="scientific">Rhodococcus tukisamuensis</name>
    <dbReference type="NCBI Taxonomy" id="168276"/>
    <lineage>
        <taxon>Bacteria</taxon>
        <taxon>Bacillati</taxon>
        <taxon>Actinomycetota</taxon>
        <taxon>Actinomycetes</taxon>
        <taxon>Mycobacteriales</taxon>
        <taxon>Nocardiaceae</taxon>
        <taxon>Rhodococcus</taxon>
    </lineage>
</organism>
<dbReference type="EMBL" id="FNAB01000006">
    <property type="protein sequence ID" value="SDD71900.1"/>
    <property type="molecule type" value="Genomic_DNA"/>
</dbReference>
<sequence>MQAEDFSAAAAVAAAVIACGALYAMALQAMIAVKQTELQRKMHEDAAQPCVWTDIPVHQGHGQLLQFVVKRGAGGPMCGAVLPAIVAILLQITIGLHAINRSVRHDSHASVSPAVDSSARSCRRLRHTSCAGVALSGRTHGLSQVVNYSNLRPPRWEWMRARIYTRSSPDLHGRHVRRGRNLSAWSWPETAGTRDFPRASDPPGEVSVLLEWMDRWIDGWPPTVAACLE</sequence>
<dbReference type="AlphaFoldDB" id="A0A1G6X0Z2"/>
<feature type="transmembrane region" description="Helical" evidence="1">
    <location>
        <begin position="80"/>
        <end position="99"/>
    </location>
</feature>
<protein>
    <submittedName>
        <fullName evidence="2">Uncharacterized protein</fullName>
    </submittedName>
</protein>
<name>A0A1G6X0Z2_9NOCA</name>
<keyword evidence="3" id="KW-1185">Reference proteome</keyword>
<accession>A0A1G6X0Z2</accession>
<evidence type="ECO:0000313" key="2">
    <source>
        <dbReference type="EMBL" id="SDD71900.1"/>
    </source>
</evidence>
<keyword evidence="1" id="KW-1133">Transmembrane helix</keyword>
<dbReference type="Proteomes" id="UP000199417">
    <property type="component" value="Unassembled WGS sequence"/>
</dbReference>
<keyword evidence="1" id="KW-0472">Membrane</keyword>
<proteinExistence type="predicted"/>